<feature type="region of interest" description="Disordered" evidence="1">
    <location>
        <begin position="60"/>
        <end position="84"/>
    </location>
</feature>
<evidence type="ECO:0000256" key="1">
    <source>
        <dbReference type="SAM" id="MobiDB-lite"/>
    </source>
</evidence>
<name>A0A511FEB5_9CELL</name>
<reference evidence="2 3" key="1">
    <citation type="submission" date="2019-07" db="EMBL/GenBank/DDBJ databases">
        <title>Whole genome shotgun sequence of Cellulomonas hominis NBRC 16055.</title>
        <authorList>
            <person name="Hosoyama A."/>
            <person name="Uohara A."/>
            <person name="Ohji S."/>
            <person name="Ichikawa N."/>
        </authorList>
    </citation>
    <scope>NUCLEOTIDE SEQUENCE [LARGE SCALE GENOMIC DNA]</scope>
    <source>
        <strain evidence="2 3">NBRC 16055</strain>
    </source>
</reference>
<gene>
    <name evidence="2" type="ORF">CHO01_27150</name>
</gene>
<feature type="region of interest" description="Disordered" evidence="1">
    <location>
        <begin position="1"/>
        <end position="27"/>
    </location>
</feature>
<comment type="caution">
    <text evidence="2">The sequence shown here is derived from an EMBL/GenBank/DDBJ whole genome shotgun (WGS) entry which is preliminary data.</text>
</comment>
<dbReference type="EMBL" id="BJVQ01000042">
    <property type="protein sequence ID" value="GEL47599.1"/>
    <property type="molecule type" value="Genomic_DNA"/>
</dbReference>
<keyword evidence="3" id="KW-1185">Reference proteome</keyword>
<accession>A0A511FEB5</accession>
<protein>
    <submittedName>
        <fullName evidence="2">Uncharacterized protein</fullName>
    </submittedName>
</protein>
<evidence type="ECO:0000313" key="3">
    <source>
        <dbReference type="Proteomes" id="UP000321723"/>
    </source>
</evidence>
<feature type="compositionally biased region" description="Basic and acidic residues" evidence="1">
    <location>
        <begin position="1"/>
        <end position="10"/>
    </location>
</feature>
<feature type="compositionally biased region" description="Low complexity" evidence="1">
    <location>
        <begin position="60"/>
        <end position="70"/>
    </location>
</feature>
<feature type="compositionally biased region" description="Low complexity" evidence="1">
    <location>
        <begin position="14"/>
        <end position="27"/>
    </location>
</feature>
<dbReference type="Proteomes" id="UP000321723">
    <property type="component" value="Unassembled WGS sequence"/>
</dbReference>
<organism evidence="2 3">
    <name type="scientific">Cellulomonas hominis</name>
    <dbReference type="NCBI Taxonomy" id="156981"/>
    <lineage>
        <taxon>Bacteria</taxon>
        <taxon>Bacillati</taxon>
        <taxon>Actinomycetota</taxon>
        <taxon>Actinomycetes</taxon>
        <taxon>Micrococcales</taxon>
        <taxon>Cellulomonadaceae</taxon>
        <taxon>Cellulomonas</taxon>
    </lineage>
</organism>
<evidence type="ECO:0000313" key="2">
    <source>
        <dbReference type="EMBL" id="GEL47599.1"/>
    </source>
</evidence>
<dbReference type="AlphaFoldDB" id="A0A511FEB5"/>
<proteinExistence type="predicted"/>
<sequence length="84" mass="8147">MPGREGHPVDDGVELALAEGGADGGRVADVGVEHLDAVRDRTGGAGPAVQEGDVEAALDGQTGACGADDAGAADEEDAKGHGAR</sequence>